<dbReference type="STRING" id="926571.NVIE_022130"/>
<keyword evidence="2" id="KW-1185">Reference proteome</keyword>
<reference evidence="1 2" key="1">
    <citation type="journal article" date="2014" name="Int. J. Syst. Evol. Microbiol.">
        <title>Nitrososphaera viennensis gen. nov., sp. nov., an aerobic and mesophilic, ammonia-oxidizing archaeon from soil and a member of the archaeal phylum Thaumarchaeota.</title>
        <authorList>
            <person name="Stieglmeier M."/>
            <person name="Klingl A."/>
            <person name="Alves R.J."/>
            <person name="Rittmann S.K."/>
            <person name="Melcher M."/>
            <person name="Leisch N."/>
            <person name="Schleper C."/>
        </authorList>
    </citation>
    <scope>NUCLEOTIDE SEQUENCE [LARGE SCALE GENOMIC DNA]</scope>
    <source>
        <strain evidence="1">EN76</strain>
    </source>
</reference>
<evidence type="ECO:0000313" key="1">
    <source>
        <dbReference type="EMBL" id="AIC16473.1"/>
    </source>
</evidence>
<gene>
    <name evidence="1" type="ORF">NVIE_022130</name>
</gene>
<dbReference type="HOGENOM" id="CLU_064880_0_0_2"/>
<dbReference type="KEGG" id="nvn:NVIE_022130"/>
<dbReference type="Proteomes" id="UP000027093">
    <property type="component" value="Chromosome"/>
</dbReference>
<name>A0A060HLY5_9ARCH</name>
<proteinExistence type="predicted"/>
<evidence type="ECO:0000313" key="2">
    <source>
        <dbReference type="Proteomes" id="UP000027093"/>
    </source>
</evidence>
<dbReference type="EMBL" id="CP007536">
    <property type="protein sequence ID" value="AIC16473.1"/>
    <property type="molecule type" value="Genomic_DNA"/>
</dbReference>
<dbReference type="AlphaFoldDB" id="A0A060HLY5"/>
<protein>
    <submittedName>
        <fullName evidence="1">Uncharacterized protein</fullName>
    </submittedName>
</protein>
<organism evidence="1 2">
    <name type="scientific">Nitrososphaera viennensis EN76</name>
    <dbReference type="NCBI Taxonomy" id="926571"/>
    <lineage>
        <taxon>Archaea</taxon>
        <taxon>Nitrososphaerota</taxon>
        <taxon>Nitrososphaeria</taxon>
        <taxon>Nitrososphaerales</taxon>
        <taxon>Nitrososphaeraceae</taxon>
        <taxon>Nitrososphaera</taxon>
    </lineage>
</organism>
<sequence length="275" mass="29545">MEFFSIRPIWKESTETLLLRSVAFIIAASLVMLSAFSAAHAQSAIIPAKLDKPFELKTGQQAVIDSEKIAISFLNVTEDSRCPSDVVCIWQGQASIRVSAEVNGTDAGQFVLTIGANEKPSAVFGDGKYSVRMASLEPYPVSTNQTEPEDYVATLVVSKAAANSARVYVKAVASSSGSNNVAAISGWNLQNEKGTLVILSRDSIITTKMAIARFTPTEAQCKSPDARECIDGHIVDSRGLEGDVLHFEVLPGDKLYLAAGGSEYTLDIRQIKARP</sequence>
<accession>A0A060HLY5</accession>